<dbReference type="EMBL" id="AP014927">
    <property type="protein sequence ID" value="BAS04878.2"/>
    <property type="molecule type" value="Genomic_DNA"/>
</dbReference>
<sequence length="202" mass="21080">MNASLATLTQWVKTGLAKKADAAATTSAINSINQKLSSGIVGALPGLTIELGHSSQANGGRGIDKGSYYQLDFNVGTNYYNGIEAVSNPDGTLTLPNGYYLVIGSAKVVADSQDTFQIPQQVTLAAGQNYDFPGIYQYAVQALPQPPQSSGSETGAIGFIQIGGAMPFASSDPVWLGFSKVTGSVNSVILRLQGYISFVKFG</sequence>
<dbReference type="GeneID" id="26634547"/>
<organism evidence="1 2">
    <name type="scientific">Ralstonia phage RSF1</name>
    <dbReference type="NCBI Taxonomy" id="1689679"/>
    <lineage>
        <taxon>Viruses</taxon>
        <taxon>Duplodnaviria</taxon>
        <taxon>Heunggongvirae</taxon>
        <taxon>Uroviricota</taxon>
        <taxon>Caudoviricetes</taxon>
        <taxon>Chimalliviridae</taxon>
        <taxon>Chiangmaivirus</taxon>
        <taxon>Chiangmaivirus RSF1</taxon>
    </lineage>
</organism>
<name>A0A0K2QQQ3_9CAUD</name>
<dbReference type="Proteomes" id="UP000202583">
    <property type="component" value="Segment"/>
</dbReference>
<accession>A0A0K2QQQ3</accession>
<dbReference type="KEGG" id="vg:26634547"/>
<evidence type="ECO:0000313" key="1">
    <source>
        <dbReference type="EMBL" id="BAS04878.2"/>
    </source>
</evidence>
<keyword evidence="2" id="KW-1185">Reference proteome</keyword>
<proteinExistence type="predicted"/>
<dbReference type="RefSeq" id="YP_009207890.2">
    <property type="nucleotide sequence ID" value="NC_028899.1"/>
</dbReference>
<protein>
    <submittedName>
        <fullName evidence="1">Uncharacterized protein</fullName>
    </submittedName>
</protein>
<evidence type="ECO:0000313" key="2">
    <source>
        <dbReference type="Proteomes" id="UP000202583"/>
    </source>
</evidence>
<reference evidence="1 2" key="1">
    <citation type="submission" date="2015-07" db="EMBL/GenBank/DDBJ databases">
        <title>Two Asian jumbo phage RSL2 and RSF1 infecting the phytopathogen Ralstonia solanacearum share common features related to the phi-KZ-like phages.</title>
        <authorList>
            <person name="Kawasaki T."/>
            <person name="Fujie M."/>
            <person name="Chatchawankanphanich O."/>
            <person name="Ogata H."/>
            <person name="Yamada T."/>
        </authorList>
    </citation>
    <scope>NUCLEOTIDE SEQUENCE [LARGE SCALE GENOMIC DNA]</scope>
    <source>
        <strain evidence="1 2">RSF1</strain>
    </source>
</reference>